<evidence type="ECO:0000256" key="4">
    <source>
        <dbReference type="SAM" id="MobiDB-lite"/>
    </source>
</evidence>
<dbReference type="InterPro" id="IPR015856">
    <property type="entry name" value="ABC_transpr_CbiO/EcfA_su"/>
</dbReference>
<feature type="domain" description="ABC transporter" evidence="5">
    <location>
        <begin position="100"/>
        <end position="326"/>
    </location>
</feature>
<evidence type="ECO:0000256" key="1">
    <source>
        <dbReference type="ARBA" id="ARBA00022448"/>
    </source>
</evidence>
<protein>
    <submittedName>
        <fullName evidence="6">ATP-binding cassette domain-containing protein</fullName>
    </submittedName>
</protein>
<dbReference type="OrthoDB" id="9809450at2"/>
<dbReference type="Pfam" id="PF00005">
    <property type="entry name" value="ABC_tran"/>
    <property type="match status" value="1"/>
</dbReference>
<keyword evidence="1" id="KW-0813">Transport</keyword>
<dbReference type="Proteomes" id="UP000321412">
    <property type="component" value="Unassembled WGS sequence"/>
</dbReference>
<dbReference type="InterPro" id="IPR003439">
    <property type="entry name" value="ABC_transporter-like_ATP-bd"/>
</dbReference>
<evidence type="ECO:0000259" key="5">
    <source>
        <dbReference type="PROSITE" id="PS50893"/>
    </source>
</evidence>
<dbReference type="Gene3D" id="3.40.50.300">
    <property type="entry name" value="P-loop containing nucleotide triphosphate hydrolases"/>
    <property type="match status" value="1"/>
</dbReference>
<keyword evidence="3 6" id="KW-0067">ATP-binding</keyword>
<feature type="compositionally biased region" description="Basic residues" evidence="4">
    <location>
        <begin position="16"/>
        <end position="34"/>
    </location>
</feature>
<evidence type="ECO:0000256" key="2">
    <source>
        <dbReference type="ARBA" id="ARBA00022741"/>
    </source>
</evidence>
<dbReference type="GO" id="GO:0055085">
    <property type="term" value="P:transmembrane transport"/>
    <property type="evidence" value="ECO:0007669"/>
    <property type="project" value="InterPro"/>
</dbReference>
<gene>
    <name evidence="6" type="ORF">FRC98_20425</name>
</gene>
<dbReference type="InterPro" id="IPR027417">
    <property type="entry name" value="P-loop_NTPase"/>
</dbReference>
<dbReference type="GO" id="GO:0016887">
    <property type="term" value="F:ATP hydrolysis activity"/>
    <property type="evidence" value="ECO:0007669"/>
    <property type="project" value="InterPro"/>
</dbReference>
<reference evidence="6 7" key="1">
    <citation type="submission" date="2019-08" db="EMBL/GenBank/DDBJ databases">
        <title>Bradymonadales sp. TMQ4.</title>
        <authorList>
            <person name="Liang Q."/>
        </authorList>
    </citation>
    <scope>NUCLEOTIDE SEQUENCE [LARGE SCALE GENOMIC DNA]</scope>
    <source>
        <strain evidence="6 7">TMQ4</strain>
    </source>
</reference>
<dbReference type="AlphaFoldDB" id="A0A5C6WXW8"/>
<evidence type="ECO:0000256" key="3">
    <source>
        <dbReference type="ARBA" id="ARBA00022840"/>
    </source>
</evidence>
<dbReference type="InterPro" id="IPR003593">
    <property type="entry name" value="AAA+_ATPase"/>
</dbReference>
<comment type="caution">
    <text evidence="6">The sequence shown here is derived from an EMBL/GenBank/DDBJ whole genome shotgun (WGS) entry which is preliminary data.</text>
</comment>
<feature type="region of interest" description="Disordered" evidence="4">
    <location>
        <begin position="1"/>
        <end position="96"/>
    </location>
</feature>
<dbReference type="GO" id="GO:0005524">
    <property type="term" value="F:ATP binding"/>
    <property type="evidence" value="ECO:0007669"/>
    <property type="project" value="UniProtKB-KW"/>
</dbReference>
<sequence>MELFQRPCERAGYGSRGHRRFPGSHQRTHQRRPAYHLLEPCPRAPPAPQHGDLADPPQRTGPRKLQHLGRHRRAGPHPRPLRQPGGPPHLRAPPMTSPLLRATNLTWTPPEHTSPLWQDVCFDLLPGEMVALDGESGSGKSTLLRALVALLGTDRGDVRCGDLTLSPETVHAFRRRVVYLHQRPAPLATTCADELRLARHYASRHIPPHTQPLSEDEQHTLLKRLGLSHIPLTRHFERLSPGEQQRFALIRALTLQPPVLLLDEPTASLDSRSTERVEELLHELLADHPTRAILLVTHHKDQRARLTSRTIHIASWQPAPHTTSSP</sequence>
<keyword evidence="2" id="KW-0547">Nucleotide-binding</keyword>
<dbReference type="PANTHER" id="PTHR43119">
    <property type="entry name" value="ABC TRANSPORT PROTEIN ATP-BINDING COMPONENT-RELATED"/>
    <property type="match status" value="1"/>
</dbReference>
<name>A0A5C6WXW8_9DELT</name>
<dbReference type="PROSITE" id="PS50893">
    <property type="entry name" value="ABC_TRANSPORTER_2"/>
    <property type="match status" value="1"/>
</dbReference>
<dbReference type="InterPro" id="IPR017871">
    <property type="entry name" value="ABC_transporter-like_CS"/>
</dbReference>
<keyword evidence="7" id="KW-1185">Reference proteome</keyword>
<dbReference type="EMBL" id="VOSM01000021">
    <property type="protein sequence ID" value="TXD33514.1"/>
    <property type="molecule type" value="Genomic_DNA"/>
</dbReference>
<dbReference type="CDD" id="cd03225">
    <property type="entry name" value="ABC_cobalt_CbiO_domain1"/>
    <property type="match status" value="1"/>
</dbReference>
<feature type="compositionally biased region" description="Basic residues" evidence="4">
    <location>
        <begin position="61"/>
        <end position="80"/>
    </location>
</feature>
<dbReference type="SMART" id="SM00382">
    <property type="entry name" value="AAA"/>
    <property type="match status" value="1"/>
</dbReference>
<accession>A0A5C6WXW8</accession>
<proteinExistence type="predicted"/>
<dbReference type="SUPFAM" id="SSF52540">
    <property type="entry name" value="P-loop containing nucleoside triphosphate hydrolases"/>
    <property type="match status" value="1"/>
</dbReference>
<organism evidence="6 7">
    <name type="scientific">Lujinxingia vulgaris</name>
    <dbReference type="NCBI Taxonomy" id="2600176"/>
    <lineage>
        <taxon>Bacteria</taxon>
        <taxon>Deltaproteobacteria</taxon>
        <taxon>Bradymonadales</taxon>
        <taxon>Lujinxingiaceae</taxon>
        <taxon>Lujinxingia</taxon>
    </lineage>
</organism>
<dbReference type="PROSITE" id="PS00211">
    <property type="entry name" value="ABC_TRANSPORTER_1"/>
    <property type="match status" value="1"/>
</dbReference>
<dbReference type="PANTHER" id="PTHR43119:SF1">
    <property type="entry name" value="ABC TRANSPORTER DOMAIN-CONTAINING PROTEIN"/>
    <property type="match status" value="1"/>
</dbReference>
<evidence type="ECO:0000313" key="6">
    <source>
        <dbReference type="EMBL" id="TXD33514.1"/>
    </source>
</evidence>
<evidence type="ECO:0000313" key="7">
    <source>
        <dbReference type="Proteomes" id="UP000321412"/>
    </source>
</evidence>
<dbReference type="GO" id="GO:0016020">
    <property type="term" value="C:membrane"/>
    <property type="evidence" value="ECO:0007669"/>
    <property type="project" value="InterPro"/>
</dbReference>